<sequence length="222" mass="24720">MSQKPLKIAVLVSGSGSNLQVMIDAMKSGNLAIDIVGVISNREDAYAIIRAKDAGIPVSVLSHVPNGRRMGINTFEKYALQQIQDWSPDLVVLAGFMRVLSAQFINNMPCTMINLHPSLLPYYKGLDTHQRVLRSGDKYHGCSIHVVTPKLDAGQVLTQAWLAVDVLDTPKSLAKRVQTLEHRLVPYTLDMMIKKVIDIDTIRVGRMNGMIPLPLKFWMDNE</sequence>
<evidence type="ECO:0000256" key="3">
    <source>
        <dbReference type="ARBA" id="ARBA00022755"/>
    </source>
</evidence>
<keyword evidence="2 4" id="KW-0808">Transferase</keyword>
<dbReference type="PATRIC" id="fig|480.237.peg.1982"/>
<proteinExistence type="inferred from homology"/>
<evidence type="ECO:0000256" key="4">
    <source>
        <dbReference type="HAMAP-Rule" id="MF_01930"/>
    </source>
</evidence>
<name>A0A198UIK4_MORCA</name>
<gene>
    <name evidence="4" type="primary">purN</name>
    <name evidence="6" type="ORF">AO384_0971</name>
</gene>
<evidence type="ECO:0000256" key="1">
    <source>
        <dbReference type="ARBA" id="ARBA00005054"/>
    </source>
</evidence>
<reference evidence="6 7" key="1">
    <citation type="journal article" date="2016" name="Genome Biol. Evol.">
        <title>Comparative Genomic Analyses of the Moraxella catarrhalis Serosensitive and Seroresistant Lineages Demonstrate Their Independent Evolution.</title>
        <authorList>
            <person name="Earl J.P."/>
            <person name="de Vries S.P."/>
            <person name="Ahmed A."/>
            <person name="Powell E."/>
            <person name="Schultz M.P."/>
            <person name="Hermans P.W."/>
            <person name="Hill D.J."/>
            <person name="Zhou Z."/>
            <person name="Constantinidou C.I."/>
            <person name="Hu F.Z."/>
            <person name="Bootsma H.J."/>
            <person name="Ehrlich G.D."/>
        </authorList>
    </citation>
    <scope>NUCLEOTIDE SEQUENCE [LARGE SCALE GENOMIC DNA]</scope>
    <source>
        <strain evidence="6 7">Z7542</strain>
    </source>
</reference>
<comment type="similarity">
    <text evidence="4">Belongs to the GART family.</text>
</comment>
<dbReference type="OrthoDB" id="9806170at2"/>
<dbReference type="Gene3D" id="3.40.50.170">
    <property type="entry name" value="Formyl transferase, N-terminal domain"/>
    <property type="match status" value="1"/>
</dbReference>
<dbReference type="GO" id="GO:0005829">
    <property type="term" value="C:cytosol"/>
    <property type="evidence" value="ECO:0007669"/>
    <property type="project" value="TreeGrafter"/>
</dbReference>
<dbReference type="RefSeq" id="WP_064609706.1">
    <property type="nucleotide sequence ID" value="NZ_LXHB01000003.1"/>
</dbReference>
<feature type="site" description="Raises pKa of active site His" evidence="4">
    <location>
        <position position="152"/>
    </location>
</feature>
<evidence type="ECO:0000313" key="6">
    <source>
        <dbReference type="EMBL" id="OAU96283.1"/>
    </source>
</evidence>
<dbReference type="EMBL" id="LXHC01000019">
    <property type="protein sequence ID" value="OAU96283.1"/>
    <property type="molecule type" value="Genomic_DNA"/>
</dbReference>
<comment type="caution">
    <text evidence="4">Lacks conserved residue(s) required for the propagation of feature annotation.</text>
</comment>
<feature type="binding site" evidence="4">
    <location>
        <position position="114"/>
    </location>
    <ligand>
        <name>(6R)-10-formyltetrahydrofolate</name>
        <dbReference type="ChEBI" id="CHEBI:195366"/>
    </ligand>
</feature>
<comment type="function">
    <text evidence="4">Catalyzes the transfer of a formyl group from 10-formyltetrahydrofolate to 5-phospho-ribosyl-glycinamide (GAR), producing 5-phospho-ribosyl-N-formylglycinamide (FGAR) and tetrahydrofolate.</text>
</comment>
<dbReference type="AlphaFoldDB" id="A0A198UIK4"/>
<evidence type="ECO:0000256" key="2">
    <source>
        <dbReference type="ARBA" id="ARBA00022679"/>
    </source>
</evidence>
<dbReference type="HAMAP" id="MF_01930">
    <property type="entry name" value="PurN"/>
    <property type="match status" value="1"/>
</dbReference>
<evidence type="ECO:0000313" key="7">
    <source>
        <dbReference type="Proteomes" id="UP000078228"/>
    </source>
</evidence>
<dbReference type="SUPFAM" id="SSF53328">
    <property type="entry name" value="Formyltransferase"/>
    <property type="match status" value="1"/>
</dbReference>
<comment type="catalytic activity">
    <reaction evidence="4">
        <text>N(1)-(5-phospho-beta-D-ribosyl)glycinamide + (6R)-10-formyltetrahydrofolate = N(2)-formyl-N(1)-(5-phospho-beta-D-ribosyl)glycinamide + (6S)-5,6,7,8-tetrahydrofolate + H(+)</text>
        <dbReference type="Rhea" id="RHEA:15053"/>
        <dbReference type="ChEBI" id="CHEBI:15378"/>
        <dbReference type="ChEBI" id="CHEBI:57453"/>
        <dbReference type="ChEBI" id="CHEBI:143788"/>
        <dbReference type="ChEBI" id="CHEBI:147286"/>
        <dbReference type="ChEBI" id="CHEBI:195366"/>
        <dbReference type="EC" id="2.1.2.2"/>
    </reaction>
</comment>
<dbReference type="InterPro" id="IPR002376">
    <property type="entry name" value="Formyl_transf_N"/>
</dbReference>
<dbReference type="InterPro" id="IPR036477">
    <property type="entry name" value="Formyl_transf_N_sf"/>
</dbReference>
<comment type="pathway">
    <text evidence="1 4">Purine metabolism; IMP biosynthesis via de novo pathway; N(2)-formyl-N(1)-(5-phospho-D-ribosyl)glycinamide from N(1)-(5-phospho-D-ribosyl)glycinamide (10-formyl THF route): step 1/1.</text>
</comment>
<accession>A0A198UIK4</accession>
<dbReference type="Proteomes" id="UP000078228">
    <property type="component" value="Unassembled WGS sequence"/>
</dbReference>
<comment type="caution">
    <text evidence="6">The sequence shown here is derived from an EMBL/GenBank/DDBJ whole genome shotgun (WGS) entry which is preliminary data.</text>
</comment>
<evidence type="ECO:0000259" key="5">
    <source>
        <dbReference type="Pfam" id="PF00551"/>
    </source>
</evidence>
<feature type="domain" description="Formyl transferase N-terminal" evidence="5">
    <location>
        <begin position="7"/>
        <end position="187"/>
    </location>
</feature>
<feature type="binding site" evidence="4">
    <location>
        <position position="68"/>
    </location>
    <ligand>
        <name>(6R)-10-formyltetrahydrofolate</name>
        <dbReference type="ChEBI" id="CHEBI:195366"/>
    </ligand>
</feature>
<dbReference type="PANTHER" id="PTHR43369:SF2">
    <property type="entry name" value="PHOSPHORIBOSYLGLYCINAMIDE FORMYLTRANSFERASE"/>
    <property type="match status" value="1"/>
</dbReference>
<dbReference type="InterPro" id="IPR004607">
    <property type="entry name" value="GART"/>
</dbReference>
<protein>
    <recommendedName>
        <fullName evidence="4">Phosphoribosylglycinamide formyltransferase</fullName>
        <ecNumber evidence="4">2.1.2.2</ecNumber>
    </recommendedName>
    <alternativeName>
        <fullName evidence="4">5'-phosphoribosylglycinamide transformylase</fullName>
    </alternativeName>
    <alternativeName>
        <fullName evidence="4">GAR transformylase</fullName>
        <shortName evidence="4">GART</shortName>
    </alternativeName>
</protein>
<dbReference type="CDD" id="cd08645">
    <property type="entry name" value="FMT_core_GART"/>
    <property type="match status" value="1"/>
</dbReference>
<keyword evidence="3 4" id="KW-0658">Purine biosynthesis</keyword>
<dbReference type="GO" id="GO:0006189">
    <property type="term" value="P:'de novo' IMP biosynthetic process"/>
    <property type="evidence" value="ECO:0007669"/>
    <property type="project" value="UniProtKB-UniRule"/>
</dbReference>
<dbReference type="PANTHER" id="PTHR43369">
    <property type="entry name" value="PHOSPHORIBOSYLGLYCINAMIDE FORMYLTRANSFERASE"/>
    <property type="match status" value="1"/>
</dbReference>
<dbReference type="EC" id="2.1.2.2" evidence="4"/>
<feature type="binding site" evidence="4">
    <location>
        <begin position="16"/>
        <end position="18"/>
    </location>
    <ligand>
        <name>N(1)-(5-phospho-beta-D-ribosyl)glycinamide</name>
        <dbReference type="ChEBI" id="CHEBI:143788"/>
    </ligand>
</feature>
<keyword evidence="7" id="KW-1185">Reference proteome</keyword>
<dbReference type="Pfam" id="PF00551">
    <property type="entry name" value="Formyl_trans_N"/>
    <property type="match status" value="1"/>
</dbReference>
<feature type="active site" description="Proton donor" evidence="4">
    <location>
        <position position="116"/>
    </location>
</feature>
<dbReference type="UniPathway" id="UPA00074">
    <property type="reaction ID" value="UER00126"/>
</dbReference>
<dbReference type="NCBIfam" id="TIGR00639">
    <property type="entry name" value="PurN"/>
    <property type="match status" value="1"/>
</dbReference>
<dbReference type="eggNOG" id="COG0299">
    <property type="taxonomic scope" value="Bacteria"/>
</dbReference>
<dbReference type="GO" id="GO:0004644">
    <property type="term" value="F:phosphoribosylglycinamide formyltransferase activity"/>
    <property type="evidence" value="ECO:0007669"/>
    <property type="project" value="UniProtKB-UniRule"/>
</dbReference>
<organism evidence="6 7">
    <name type="scientific">Moraxella catarrhalis</name>
    <name type="common">Branhamella catarrhalis</name>
    <dbReference type="NCBI Taxonomy" id="480"/>
    <lineage>
        <taxon>Bacteria</taxon>
        <taxon>Pseudomonadati</taxon>
        <taxon>Pseudomonadota</taxon>
        <taxon>Gammaproteobacteria</taxon>
        <taxon>Moraxellales</taxon>
        <taxon>Moraxellaceae</taxon>
        <taxon>Moraxella</taxon>
    </lineage>
</organism>